<gene>
    <name evidence="1" type="ORF">PGLA2088_LOCUS14501</name>
</gene>
<reference evidence="1" key="1">
    <citation type="submission" date="2021-02" db="EMBL/GenBank/DDBJ databases">
        <authorList>
            <person name="Dougan E. K."/>
            <person name="Rhodes N."/>
            <person name="Thang M."/>
            <person name="Chan C."/>
        </authorList>
    </citation>
    <scope>NUCLEOTIDE SEQUENCE</scope>
</reference>
<dbReference type="Gene3D" id="2.60.120.580">
    <property type="entry name" value="Acetamidase/Formamidase-like domains"/>
    <property type="match status" value="2"/>
</dbReference>
<dbReference type="PANTHER" id="PTHR31891">
    <property type="entry name" value="FORMAMIDASE C869.04-RELATED"/>
    <property type="match status" value="1"/>
</dbReference>
<evidence type="ECO:0008006" key="3">
    <source>
        <dbReference type="Google" id="ProtNLM"/>
    </source>
</evidence>
<protein>
    <recommendedName>
        <fullName evidence="3">Formamidase</fullName>
    </recommendedName>
</protein>
<comment type="caution">
    <text evidence="1">The sequence shown here is derived from an EMBL/GenBank/DDBJ whole genome shotgun (WGS) entry which is preliminary data.</text>
</comment>
<dbReference type="Proteomes" id="UP000626109">
    <property type="component" value="Unassembled WGS sequence"/>
</dbReference>
<accession>A0A813J0P3</accession>
<dbReference type="AlphaFoldDB" id="A0A813J0P3"/>
<dbReference type="SUPFAM" id="SSF141130">
    <property type="entry name" value="Acetamidase/Formamidase-like"/>
    <property type="match status" value="1"/>
</dbReference>
<organism evidence="1 2">
    <name type="scientific">Polarella glacialis</name>
    <name type="common">Dinoflagellate</name>
    <dbReference type="NCBI Taxonomy" id="89957"/>
    <lineage>
        <taxon>Eukaryota</taxon>
        <taxon>Sar</taxon>
        <taxon>Alveolata</taxon>
        <taxon>Dinophyceae</taxon>
        <taxon>Suessiales</taxon>
        <taxon>Suessiaceae</taxon>
        <taxon>Polarella</taxon>
    </lineage>
</organism>
<dbReference type="Pfam" id="PF03069">
    <property type="entry name" value="FmdA_AmdA"/>
    <property type="match status" value="1"/>
</dbReference>
<dbReference type="EMBL" id="CAJNNW010017705">
    <property type="protein sequence ID" value="CAE8661392.1"/>
    <property type="molecule type" value="Genomic_DNA"/>
</dbReference>
<evidence type="ECO:0000313" key="1">
    <source>
        <dbReference type="EMBL" id="CAE8661392.1"/>
    </source>
</evidence>
<dbReference type="PANTHER" id="PTHR31891:SF1">
    <property type="entry name" value="FORMAMIDASE C869.04-RELATED"/>
    <property type="match status" value="1"/>
</dbReference>
<sequence length="497" mass="52873">MIPGHLWLKSCSGHSGKFVTFAPYSAFKMAPHAVSLLLWSVCTRTVTASGAETVYVDKFTDGVLDPNKPFLGPVKDGGHIIANTAPGCWGPMITPHLRGGHEVTIPVEVAGAEVGDAVAIRIKDITITSMATASGNDYAVDGKFKGDPFCAAHHAGTNEFHPETYVDGIGEDAIKYKSDGQSATPFKFTNGYTMAFDTLREVGVTLPKHAAETIARDAKHYHAMPANSTQHSILTFAPHHLVGVVGRTRPFMGQIGSCPSIPLPDSHNAGDFATFLVGAPHPLAITEDQMVHRTDGHMDIDHARAGSILIVPCKVKGCGIYFGDMHAMQGDGEIAGHTTDVAGTITAQVHLLKNMKLDGPILFVEHEDLPFLARPLSAKERLRAAEVVKTWGMDGIEESLPISFVGTGGDLNKATDNGLARAAQVLGFSVAEVKNRATITGAVEIGRYPGVVHVTLRAPIKVLEEKGLLKLALEQYGQYFGGELSSKSTSGQSKSGL</sequence>
<dbReference type="GO" id="GO:0016811">
    <property type="term" value="F:hydrolase activity, acting on carbon-nitrogen (but not peptide) bonds, in linear amides"/>
    <property type="evidence" value="ECO:0007669"/>
    <property type="project" value="InterPro"/>
</dbReference>
<proteinExistence type="predicted"/>
<dbReference type="InterPro" id="IPR004304">
    <property type="entry name" value="FmdA_AmdA"/>
</dbReference>
<evidence type="ECO:0000313" key="2">
    <source>
        <dbReference type="Proteomes" id="UP000626109"/>
    </source>
</evidence>
<name>A0A813J0P3_POLGL</name>